<reference evidence="4 5" key="1">
    <citation type="submission" date="2023-06" db="EMBL/GenBank/DDBJ databases">
        <title>Paenibacillus polygonum sp. nov., an endophytic bacterium, isolated from Polygonum lapathifolium L. in Nanji Wetland National Nature Reserve, South of Poyang Lake, Jiangxi Province, China.</title>
        <authorList>
            <person name="Yu Z."/>
        </authorList>
    </citation>
    <scope>NUCLEOTIDE SEQUENCE [LARGE SCALE GENOMIC DNA]</scope>
    <source>
        <strain evidence="4 5">C31</strain>
    </source>
</reference>
<evidence type="ECO:0000259" key="3">
    <source>
        <dbReference type="Pfam" id="PF08338"/>
    </source>
</evidence>
<dbReference type="PANTHER" id="PTHR11092">
    <property type="entry name" value="SUGAR NUCLEOTIDE EPIMERASE RELATED"/>
    <property type="match status" value="1"/>
</dbReference>
<dbReference type="RefSeq" id="WP_285746871.1">
    <property type="nucleotide sequence ID" value="NZ_CP127162.1"/>
</dbReference>
<dbReference type="Proteomes" id="UP001236415">
    <property type="component" value="Chromosome"/>
</dbReference>
<dbReference type="Gene3D" id="3.40.50.720">
    <property type="entry name" value="NAD(P)-binding Rossmann-like Domain"/>
    <property type="match status" value="1"/>
</dbReference>
<dbReference type="InterPro" id="IPR013549">
    <property type="entry name" value="DUF1731"/>
</dbReference>
<dbReference type="EMBL" id="CP127162">
    <property type="protein sequence ID" value="WIV20174.1"/>
    <property type="molecule type" value="Genomic_DNA"/>
</dbReference>
<evidence type="ECO:0000259" key="2">
    <source>
        <dbReference type="Pfam" id="PF01370"/>
    </source>
</evidence>
<protein>
    <submittedName>
        <fullName evidence="4">TIGR01777 family oxidoreductase</fullName>
    </submittedName>
</protein>
<dbReference type="InterPro" id="IPR010099">
    <property type="entry name" value="SDR39U1"/>
</dbReference>
<dbReference type="PANTHER" id="PTHR11092:SF0">
    <property type="entry name" value="EPIMERASE FAMILY PROTEIN SDR39U1"/>
    <property type="match status" value="1"/>
</dbReference>
<dbReference type="CDD" id="cd05242">
    <property type="entry name" value="SDR_a8"/>
    <property type="match status" value="1"/>
</dbReference>
<organism evidence="4 5">
    <name type="scientific">Paenibacillus polygoni</name>
    <dbReference type="NCBI Taxonomy" id="3050112"/>
    <lineage>
        <taxon>Bacteria</taxon>
        <taxon>Bacillati</taxon>
        <taxon>Bacillota</taxon>
        <taxon>Bacilli</taxon>
        <taxon>Bacillales</taxon>
        <taxon>Paenibacillaceae</taxon>
        <taxon>Paenibacillus</taxon>
    </lineage>
</organism>
<dbReference type="InterPro" id="IPR036291">
    <property type="entry name" value="NAD(P)-bd_dom_sf"/>
</dbReference>
<gene>
    <name evidence="4" type="ORF">QPK24_05570</name>
</gene>
<dbReference type="NCBIfam" id="TIGR01777">
    <property type="entry name" value="yfcH"/>
    <property type="match status" value="1"/>
</dbReference>
<feature type="domain" description="DUF1731" evidence="3">
    <location>
        <begin position="248"/>
        <end position="291"/>
    </location>
</feature>
<accession>A0ABY8X649</accession>
<evidence type="ECO:0000256" key="1">
    <source>
        <dbReference type="ARBA" id="ARBA00009353"/>
    </source>
</evidence>
<comment type="similarity">
    <text evidence="1">Belongs to the NAD(P)-dependent epimerase/dehydratase family. SDR39U1 subfamily.</text>
</comment>
<feature type="domain" description="NAD-dependent epimerase/dehydratase" evidence="2">
    <location>
        <begin position="5"/>
        <end position="215"/>
    </location>
</feature>
<evidence type="ECO:0000313" key="4">
    <source>
        <dbReference type="EMBL" id="WIV20174.1"/>
    </source>
</evidence>
<evidence type="ECO:0000313" key="5">
    <source>
        <dbReference type="Proteomes" id="UP001236415"/>
    </source>
</evidence>
<sequence>MKLAICGGTGFIGRHLSEYWIKQGHEIIIITRKARTNQPDGIKLVTWDELSSNPHLLESLDAVVNLAGESLNQRWTKDTKPKIKQSRLDSVHRLGNILDQLTNKPQAVIQSSAVGIYGTSRKDTFNESSEVESIDFLSDVCVQWESAARQRFNTTRLVLVRTGVVLGNQGAYPLMQLPYKLGVGGPIGDGEQWVSWIHMNDMVKLIDYAVRNPEMSGPVNATSPYPVTNTDFGKTIGKVLHRPHWFPVPSFMLKALLGEMSILILEGQKAVPDKAEECGFQFDYPHLNDAMYQLKNS</sequence>
<dbReference type="InterPro" id="IPR001509">
    <property type="entry name" value="Epimerase_deHydtase"/>
</dbReference>
<dbReference type="Pfam" id="PF08338">
    <property type="entry name" value="DUF1731"/>
    <property type="match status" value="1"/>
</dbReference>
<name>A0ABY8X649_9BACL</name>
<keyword evidence="5" id="KW-1185">Reference proteome</keyword>
<dbReference type="Pfam" id="PF01370">
    <property type="entry name" value="Epimerase"/>
    <property type="match status" value="1"/>
</dbReference>
<dbReference type="SUPFAM" id="SSF51735">
    <property type="entry name" value="NAD(P)-binding Rossmann-fold domains"/>
    <property type="match status" value="1"/>
</dbReference>
<proteinExistence type="inferred from homology"/>